<evidence type="ECO:0000313" key="4">
    <source>
        <dbReference type="EMBL" id="CAD6259130.1"/>
    </source>
</evidence>
<dbReference type="GO" id="GO:0016579">
    <property type="term" value="P:protein deubiquitination"/>
    <property type="evidence" value="ECO:0007669"/>
    <property type="project" value="TreeGrafter"/>
</dbReference>
<feature type="region of interest" description="Disordered" evidence="2">
    <location>
        <begin position="309"/>
        <end position="355"/>
    </location>
</feature>
<dbReference type="CDD" id="cd22771">
    <property type="entry name" value="OTU_plant_OTU7-like"/>
    <property type="match status" value="1"/>
</dbReference>
<keyword evidence="5" id="KW-1185">Reference proteome</keyword>
<feature type="compositionally biased region" description="Basic and acidic residues" evidence="2">
    <location>
        <begin position="19"/>
        <end position="28"/>
    </location>
</feature>
<dbReference type="InterPro" id="IPR003323">
    <property type="entry name" value="OTU_dom"/>
</dbReference>
<evidence type="ECO:0000313" key="5">
    <source>
        <dbReference type="Proteomes" id="UP000604825"/>
    </source>
</evidence>
<organism evidence="4 5">
    <name type="scientific">Miscanthus lutarioriparius</name>
    <dbReference type="NCBI Taxonomy" id="422564"/>
    <lineage>
        <taxon>Eukaryota</taxon>
        <taxon>Viridiplantae</taxon>
        <taxon>Streptophyta</taxon>
        <taxon>Embryophyta</taxon>
        <taxon>Tracheophyta</taxon>
        <taxon>Spermatophyta</taxon>
        <taxon>Magnoliopsida</taxon>
        <taxon>Liliopsida</taxon>
        <taxon>Poales</taxon>
        <taxon>Poaceae</taxon>
        <taxon>PACMAD clade</taxon>
        <taxon>Panicoideae</taxon>
        <taxon>Andropogonodae</taxon>
        <taxon>Andropogoneae</taxon>
        <taxon>Saccharinae</taxon>
        <taxon>Miscanthus</taxon>
    </lineage>
</organism>
<dbReference type="InterPro" id="IPR050704">
    <property type="entry name" value="Peptidase_C85-like"/>
</dbReference>
<name>A0A811QT01_9POAL</name>
<proteinExistence type="inferred from homology"/>
<dbReference type="AlphaFoldDB" id="A0A811QT01"/>
<dbReference type="EMBL" id="CAJGYO010000011">
    <property type="protein sequence ID" value="CAD6259130.1"/>
    <property type="molecule type" value="Genomic_DNA"/>
</dbReference>
<dbReference type="FunFam" id="3.90.70.80:FF:000009">
    <property type="entry name" value="OTU domain-containing protein 3"/>
    <property type="match status" value="1"/>
</dbReference>
<dbReference type="Gene3D" id="3.90.70.80">
    <property type="match status" value="1"/>
</dbReference>
<comment type="caution">
    <text evidence="4">The sequence shown here is derived from an EMBL/GenBank/DDBJ whole genome shotgun (WGS) entry which is preliminary data.</text>
</comment>
<evidence type="ECO:0000256" key="2">
    <source>
        <dbReference type="SAM" id="MobiDB-lite"/>
    </source>
</evidence>
<reference evidence="4" key="1">
    <citation type="submission" date="2020-10" db="EMBL/GenBank/DDBJ databases">
        <authorList>
            <person name="Han B."/>
            <person name="Lu T."/>
            <person name="Zhao Q."/>
            <person name="Huang X."/>
            <person name="Zhao Y."/>
        </authorList>
    </citation>
    <scope>NUCLEOTIDE SEQUENCE</scope>
</reference>
<gene>
    <name evidence="4" type="ORF">NCGR_LOCUS42571</name>
</gene>
<dbReference type="PANTHER" id="PTHR12419:SF7">
    <property type="entry name" value="OTU DOMAIN-CONTAINING PROTEIN 3"/>
    <property type="match status" value="1"/>
</dbReference>
<dbReference type="InterPro" id="IPR038765">
    <property type="entry name" value="Papain-like_cys_pep_sf"/>
</dbReference>
<feature type="domain" description="OTU" evidence="3">
    <location>
        <begin position="44"/>
        <end position="169"/>
    </location>
</feature>
<dbReference type="SUPFAM" id="SSF54001">
    <property type="entry name" value="Cysteine proteinases"/>
    <property type="match status" value="1"/>
</dbReference>
<evidence type="ECO:0000259" key="3">
    <source>
        <dbReference type="PROSITE" id="PS50802"/>
    </source>
</evidence>
<dbReference type="PANTHER" id="PTHR12419">
    <property type="entry name" value="OTU DOMAIN CONTAINING PROTEIN"/>
    <property type="match status" value="1"/>
</dbReference>
<dbReference type="PROSITE" id="PS50802">
    <property type="entry name" value="OTU"/>
    <property type="match status" value="1"/>
</dbReference>
<dbReference type="Pfam" id="PF02338">
    <property type="entry name" value="OTU"/>
    <property type="match status" value="1"/>
</dbReference>
<accession>A0A811QT01</accession>
<comment type="similarity">
    <text evidence="1">Belongs to the peptidase C85 family.</text>
</comment>
<evidence type="ECO:0000256" key="1">
    <source>
        <dbReference type="ARBA" id="ARBA00010407"/>
    </source>
</evidence>
<dbReference type="GO" id="GO:0004843">
    <property type="term" value="F:cysteine-type deubiquitinase activity"/>
    <property type="evidence" value="ECO:0007669"/>
    <property type="project" value="TreeGrafter"/>
</dbReference>
<dbReference type="Proteomes" id="UP000604825">
    <property type="component" value="Unassembled WGS sequence"/>
</dbReference>
<feature type="compositionally biased region" description="Basic residues" evidence="2">
    <location>
        <begin position="1"/>
        <end position="18"/>
    </location>
</feature>
<feature type="region of interest" description="Disordered" evidence="2">
    <location>
        <begin position="1"/>
        <end position="28"/>
    </location>
</feature>
<sequence length="355" mass="39748">MVQNKKKAAAATKLRKPPKRDAEKKLGKKGDMAQFRAHLDSLGLKIVEVTADGNCFFRAMGDQLEGNEEEHMKYRAMVVEYIVKHREEFEPFIEDEVPFEEYCDSMLKDGTWAGHMELQAASLLTRRNICIHMLNSPRWYINNFSGREASNMVHLSYHHGEHYNSVRLREDPCQGPAMPVVIKTDANISNINNNTQTKAKEVKKSSHRSTYDHTSVKLVMAGTGCSDVAIAEHVLGEMDGDVDAAIEYMIAERLAVSTDDAEVDPYMDYACNGDELIKWQEENNMIEHKDEASCSSKDETVEKPKNQMLCNLRRAKGGQGKGQKGKKPKKKEQAEAAPAKAKESAVAPDLGALCI</sequence>
<protein>
    <recommendedName>
        <fullName evidence="3">OTU domain-containing protein</fullName>
    </recommendedName>
</protein>
<dbReference type="OrthoDB" id="415023at2759"/>